<name>A0A6C0BZK4_9ZZZZ</name>
<feature type="region of interest" description="Disordered" evidence="1">
    <location>
        <begin position="38"/>
        <end position="58"/>
    </location>
</feature>
<dbReference type="EMBL" id="MN739282">
    <property type="protein sequence ID" value="QHS96954.1"/>
    <property type="molecule type" value="Genomic_DNA"/>
</dbReference>
<dbReference type="AlphaFoldDB" id="A0A6C0BZK4"/>
<feature type="compositionally biased region" description="Basic and acidic residues" evidence="1">
    <location>
        <begin position="38"/>
        <end position="49"/>
    </location>
</feature>
<evidence type="ECO:0000256" key="1">
    <source>
        <dbReference type="SAM" id="MobiDB-lite"/>
    </source>
</evidence>
<evidence type="ECO:0000313" key="2">
    <source>
        <dbReference type="EMBL" id="QHS96954.1"/>
    </source>
</evidence>
<reference evidence="2" key="1">
    <citation type="journal article" date="2020" name="Nature">
        <title>Giant virus diversity and host interactions through global metagenomics.</title>
        <authorList>
            <person name="Schulz F."/>
            <person name="Roux S."/>
            <person name="Paez-Espino D."/>
            <person name="Jungbluth S."/>
            <person name="Walsh D.A."/>
            <person name="Denef V.J."/>
            <person name="McMahon K.D."/>
            <person name="Konstantinidis K.T."/>
            <person name="Eloe-Fadrosh E.A."/>
            <person name="Kyrpides N.C."/>
            <person name="Woyke T."/>
        </authorList>
    </citation>
    <scope>NUCLEOTIDE SEQUENCE</scope>
    <source>
        <strain evidence="2">GVMAG-M-3300020166-5</strain>
    </source>
</reference>
<proteinExistence type="predicted"/>
<organism evidence="2">
    <name type="scientific">viral metagenome</name>
    <dbReference type="NCBI Taxonomy" id="1070528"/>
    <lineage>
        <taxon>unclassified sequences</taxon>
        <taxon>metagenomes</taxon>
        <taxon>organismal metagenomes</taxon>
    </lineage>
</organism>
<accession>A0A6C0BZK4</accession>
<protein>
    <submittedName>
        <fullName evidence="2">Uncharacterized protein</fullName>
    </submittedName>
</protein>
<sequence length="149" mass="16630">MENLAWSNGDKAVRSKKGERPIVEEKIEDNKVRNSYVERNRGVNKDKHPTGPSIDSGNLGAYNAAGAYSAAGAYNVAGDYKLSGMETINTFDMTDNRREIYNDKLSNRSAISNACGNPFLTHLKYSDDIIQQERFLIPKNSNMEKEYSG</sequence>